<gene>
    <name evidence="2" type="ORF">DFH94DRAFT_849039</name>
</gene>
<sequence>MSDTSFIPSSHKTQIVFALFDSQVAHDQLPYYIDILRDHLSEGSHPHQQISVELVGHCDGSVPFFYVEGEHDGARTIPPLVTIIGNSLDETVFRGYISGIEMIKYRKRFEQDPNGFSYHLCHIAVGQRDDAECRPEYPDFYAANYAPASWHPNWKNVRDELTNLNVKLSIILINPRPKFQQPCFEISCTCALPAPPWVYASPYDMILLSGFMSPSELGDSHTKSVTHGTQYMANDLSSGAPTLQYRRWDVNAQVPTTDPVLIPNEGTQVSGPAAVQTQPHLYGAPGLAPMPSNGSGVGQSMLHHHTEELYAGGDPVNASAGLTIDEMSSDDVEWNGTLHLNGAHVRARARANEAARNPNLSSWPKELQLEQVRVADPITTLDFQAWALENNAPVARLSGIDGTDNFDQLIGKVREGGGYDIVRWENSGETVDRLLLAPSGSVLLCAAFPDVGIPSRPTHKNPRKIRVLSKKEKSKLQPKQPQGACFVKNAEESTEGESNLCNYLDEEDVPAEHQVMPSDEMDVDEELDEELDDGQTDAGCEFDSPDS</sequence>
<dbReference type="Proteomes" id="UP000759537">
    <property type="component" value="Unassembled WGS sequence"/>
</dbReference>
<dbReference type="EMBL" id="WHVB01000085">
    <property type="protein sequence ID" value="KAF8462790.1"/>
    <property type="molecule type" value="Genomic_DNA"/>
</dbReference>
<dbReference type="AlphaFoldDB" id="A0A9P5MN15"/>
<name>A0A9P5MN15_9AGAM</name>
<feature type="compositionally biased region" description="Acidic residues" evidence="1">
    <location>
        <begin position="519"/>
        <end position="535"/>
    </location>
</feature>
<evidence type="ECO:0000313" key="3">
    <source>
        <dbReference type="Proteomes" id="UP000759537"/>
    </source>
</evidence>
<comment type="caution">
    <text evidence="2">The sequence shown here is derived from an EMBL/GenBank/DDBJ whole genome shotgun (WGS) entry which is preliminary data.</text>
</comment>
<evidence type="ECO:0000256" key="1">
    <source>
        <dbReference type="SAM" id="MobiDB-lite"/>
    </source>
</evidence>
<organism evidence="2 3">
    <name type="scientific">Russula ochroleuca</name>
    <dbReference type="NCBI Taxonomy" id="152965"/>
    <lineage>
        <taxon>Eukaryota</taxon>
        <taxon>Fungi</taxon>
        <taxon>Dikarya</taxon>
        <taxon>Basidiomycota</taxon>
        <taxon>Agaricomycotina</taxon>
        <taxon>Agaricomycetes</taxon>
        <taxon>Russulales</taxon>
        <taxon>Russulaceae</taxon>
        <taxon>Russula</taxon>
    </lineage>
</organism>
<reference evidence="2" key="2">
    <citation type="journal article" date="2020" name="Nat. Commun.">
        <title>Large-scale genome sequencing of mycorrhizal fungi provides insights into the early evolution of symbiotic traits.</title>
        <authorList>
            <person name="Miyauchi S."/>
            <person name="Kiss E."/>
            <person name="Kuo A."/>
            <person name="Drula E."/>
            <person name="Kohler A."/>
            <person name="Sanchez-Garcia M."/>
            <person name="Morin E."/>
            <person name="Andreopoulos B."/>
            <person name="Barry K.W."/>
            <person name="Bonito G."/>
            <person name="Buee M."/>
            <person name="Carver A."/>
            <person name="Chen C."/>
            <person name="Cichocki N."/>
            <person name="Clum A."/>
            <person name="Culley D."/>
            <person name="Crous P.W."/>
            <person name="Fauchery L."/>
            <person name="Girlanda M."/>
            <person name="Hayes R.D."/>
            <person name="Keri Z."/>
            <person name="LaButti K."/>
            <person name="Lipzen A."/>
            <person name="Lombard V."/>
            <person name="Magnuson J."/>
            <person name="Maillard F."/>
            <person name="Murat C."/>
            <person name="Nolan M."/>
            <person name="Ohm R.A."/>
            <person name="Pangilinan J."/>
            <person name="Pereira M.F."/>
            <person name="Perotto S."/>
            <person name="Peter M."/>
            <person name="Pfister S."/>
            <person name="Riley R."/>
            <person name="Sitrit Y."/>
            <person name="Stielow J.B."/>
            <person name="Szollosi G."/>
            <person name="Zifcakova L."/>
            <person name="Stursova M."/>
            <person name="Spatafora J.W."/>
            <person name="Tedersoo L."/>
            <person name="Vaario L.M."/>
            <person name="Yamada A."/>
            <person name="Yan M."/>
            <person name="Wang P."/>
            <person name="Xu J."/>
            <person name="Bruns T."/>
            <person name="Baldrian P."/>
            <person name="Vilgalys R."/>
            <person name="Dunand C."/>
            <person name="Henrissat B."/>
            <person name="Grigoriev I.V."/>
            <person name="Hibbett D."/>
            <person name="Nagy L.G."/>
            <person name="Martin F.M."/>
        </authorList>
    </citation>
    <scope>NUCLEOTIDE SEQUENCE</scope>
    <source>
        <strain evidence="2">Prilba</strain>
    </source>
</reference>
<protein>
    <submittedName>
        <fullName evidence="2">Uncharacterized protein</fullName>
    </submittedName>
</protein>
<dbReference type="OrthoDB" id="3288054at2759"/>
<reference evidence="2" key="1">
    <citation type="submission" date="2019-10" db="EMBL/GenBank/DDBJ databases">
        <authorList>
            <consortium name="DOE Joint Genome Institute"/>
            <person name="Kuo A."/>
            <person name="Miyauchi S."/>
            <person name="Kiss E."/>
            <person name="Drula E."/>
            <person name="Kohler A."/>
            <person name="Sanchez-Garcia M."/>
            <person name="Andreopoulos B."/>
            <person name="Barry K.W."/>
            <person name="Bonito G."/>
            <person name="Buee M."/>
            <person name="Carver A."/>
            <person name="Chen C."/>
            <person name="Cichocki N."/>
            <person name="Clum A."/>
            <person name="Culley D."/>
            <person name="Crous P.W."/>
            <person name="Fauchery L."/>
            <person name="Girlanda M."/>
            <person name="Hayes R."/>
            <person name="Keri Z."/>
            <person name="LaButti K."/>
            <person name="Lipzen A."/>
            <person name="Lombard V."/>
            <person name="Magnuson J."/>
            <person name="Maillard F."/>
            <person name="Morin E."/>
            <person name="Murat C."/>
            <person name="Nolan M."/>
            <person name="Ohm R."/>
            <person name="Pangilinan J."/>
            <person name="Pereira M."/>
            <person name="Perotto S."/>
            <person name="Peter M."/>
            <person name="Riley R."/>
            <person name="Sitrit Y."/>
            <person name="Stielow B."/>
            <person name="Szollosi G."/>
            <person name="Zifcakova L."/>
            <person name="Stursova M."/>
            <person name="Spatafora J.W."/>
            <person name="Tedersoo L."/>
            <person name="Vaario L.-M."/>
            <person name="Yamada A."/>
            <person name="Yan M."/>
            <person name="Wang P."/>
            <person name="Xu J."/>
            <person name="Bruns T."/>
            <person name="Baldrian P."/>
            <person name="Vilgalys R."/>
            <person name="Henrissat B."/>
            <person name="Grigoriev I.V."/>
            <person name="Hibbett D."/>
            <person name="Nagy L.G."/>
            <person name="Martin F.M."/>
        </authorList>
    </citation>
    <scope>NUCLEOTIDE SEQUENCE</scope>
    <source>
        <strain evidence="2">Prilba</strain>
    </source>
</reference>
<feature type="region of interest" description="Disordered" evidence="1">
    <location>
        <begin position="506"/>
        <end position="547"/>
    </location>
</feature>
<keyword evidence="3" id="KW-1185">Reference proteome</keyword>
<accession>A0A9P5MN15</accession>
<evidence type="ECO:0000313" key="2">
    <source>
        <dbReference type="EMBL" id="KAF8462790.1"/>
    </source>
</evidence>
<proteinExistence type="predicted"/>